<dbReference type="GO" id="GO:0015171">
    <property type="term" value="F:amino acid transmembrane transporter activity"/>
    <property type="evidence" value="ECO:0007669"/>
    <property type="project" value="TreeGrafter"/>
</dbReference>
<dbReference type="STRING" id="284581.AMD01_13395"/>
<protein>
    <submittedName>
        <fullName evidence="7">Lysine transporter LysE</fullName>
    </submittedName>
</protein>
<evidence type="ECO:0000256" key="6">
    <source>
        <dbReference type="SAM" id="Phobius"/>
    </source>
</evidence>
<feature type="transmembrane region" description="Helical" evidence="6">
    <location>
        <begin position="109"/>
        <end position="134"/>
    </location>
</feature>
<accession>A0A0M0L065</accession>
<dbReference type="RefSeq" id="WP_053401931.1">
    <property type="nucleotide sequence ID" value="NZ_LILC01000016.1"/>
</dbReference>
<dbReference type="PANTHER" id="PTHR30086:SF20">
    <property type="entry name" value="ARGININE EXPORTER PROTEIN ARGO-RELATED"/>
    <property type="match status" value="1"/>
</dbReference>
<feature type="transmembrane region" description="Helical" evidence="6">
    <location>
        <begin position="140"/>
        <end position="167"/>
    </location>
</feature>
<keyword evidence="8" id="KW-1185">Reference proteome</keyword>
<organism evidence="7 8">
    <name type="scientific">Priestia koreensis</name>
    <dbReference type="NCBI Taxonomy" id="284581"/>
    <lineage>
        <taxon>Bacteria</taxon>
        <taxon>Bacillati</taxon>
        <taxon>Bacillota</taxon>
        <taxon>Bacilli</taxon>
        <taxon>Bacillales</taxon>
        <taxon>Bacillaceae</taxon>
        <taxon>Priestia</taxon>
    </lineage>
</organism>
<evidence type="ECO:0000256" key="1">
    <source>
        <dbReference type="ARBA" id="ARBA00004651"/>
    </source>
</evidence>
<keyword evidence="2" id="KW-1003">Cell membrane</keyword>
<keyword evidence="3 6" id="KW-0812">Transmembrane</keyword>
<dbReference type="EMBL" id="LILC01000016">
    <property type="protein sequence ID" value="KOO44277.1"/>
    <property type="molecule type" value="Genomic_DNA"/>
</dbReference>
<dbReference type="OrthoDB" id="7874789at2"/>
<evidence type="ECO:0000256" key="5">
    <source>
        <dbReference type="ARBA" id="ARBA00023136"/>
    </source>
</evidence>
<gene>
    <name evidence="7" type="ORF">AMD01_13395</name>
</gene>
<comment type="subcellular location">
    <subcellularLocation>
        <location evidence="1">Cell membrane</location>
        <topology evidence="1">Multi-pass membrane protein</topology>
    </subcellularLocation>
</comment>
<evidence type="ECO:0000256" key="2">
    <source>
        <dbReference type="ARBA" id="ARBA00022475"/>
    </source>
</evidence>
<evidence type="ECO:0000256" key="4">
    <source>
        <dbReference type="ARBA" id="ARBA00022989"/>
    </source>
</evidence>
<dbReference type="PATRIC" id="fig|284581.3.peg.4806"/>
<dbReference type="GO" id="GO:0005886">
    <property type="term" value="C:plasma membrane"/>
    <property type="evidence" value="ECO:0007669"/>
    <property type="project" value="UniProtKB-SubCell"/>
</dbReference>
<feature type="transmembrane region" description="Helical" evidence="6">
    <location>
        <begin position="6"/>
        <end position="25"/>
    </location>
</feature>
<reference evidence="8" key="1">
    <citation type="submission" date="2015-08" db="EMBL/GenBank/DDBJ databases">
        <title>Fjat-14210 dsm16467.</title>
        <authorList>
            <person name="Liu B."/>
            <person name="Wang J."/>
            <person name="Zhu Y."/>
            <person name="Liu G."/>
            <person name="Chen Q."/>
            <person name="Chen Z."/>
            <person name="Lan J."/>
            <person name="Che J."/>
            <person name="Ge C."/>
            <person name="Shi H."/>
            <person name="Pan Z."/>
            <person name="Liu X."/>
        </authorList>
    </citation>
    <scope>NUCLEOTIDE SEQUENCE [LARGE SCALE GENOMIC DNA]</scope>
    <source>
        <strain evidence="8">DSM 16467</strain>
    </source>
</reference>
<evidence type="ECO:0000313" key="8">
    <source>
        <dbReference type="Proteomes" id="UP000037558"/>
    </source>
</evidence>
<keyword evidence="4 6" id="KW-1133">Transmembrane helix</keyword>
<comment type="caution">
    <text evidence="7">The sequence shown here is derived from an EMBL/GenBank/DDBJ whole genome shotgun (WGS) entry which is preliminary data.</text>
</comment>
<evidence type="ECO:0000256" key="3">
    <source>
        <dbReference type="ARBA" id="ARBA00022692"/>
    </source>
</evidence>
<dbReference type="Pfam" id="PF01810">
    <property type="entry name" value="LysE"/>
    <property type="match status" value="1"/>
</dbReference>
<name>A0A0M0L065_9BACI</name>
<dbReference type="PANTHER" id="PTHR30086">
    <property type="entry name" value="ARGININE EXPORTER PROTEIN ARGO"/>
    <property type="match status" value="1"/>
</dbReference>
<dbReference type="InterPro" id="IPR001123">
    <property type="entry name" value="LeuE-type"/>
</dbReference>
<feature type="transmembrane region" description="Helical" evidence="6">
    <location>
        <begin position="70"/>
        <end position="89"/>
    </location>
</feature>
<feature type="transmembrane region" description="Helical" evidence="6">
    <location>
        <begin position="179"/>
        <end position="197"/>
    </location>
</feature>
<evidence type="ECO:0000313" key="7">
    <source>
        <dbReference type="EMBL" id="KOO44277.1"/>
    </source>
</evidence>
<proteinExistence type="predicted"/>
<dbReference type="AlphaFoldDB" id="A0A0M0L065"/>
<dbReference type="Proteomes" id="UP000037558">
    <property type="component" value="Unassembled WGS sequence"/>
</dbReference>
<sequence length="198" mass="21132">MLLLKSFILGFSVSAPVGPIGLLCIQRTLSRGKTAGFLTGLGASTANVLYASVAAFGFSVISAFLLEQEFYLKLLGAIFLFYLGIKTFLKKPADHAANLQGERLLTMYLSTFLLMITNPTTILNFVAMFAGLGFEKGSGSAITAVSLILGVFLGATFWWLLLSFGVSVFRAKITPHLGLVNKLAGILILLLGILAFVS</sequence>
<feature type="transmembrane region" description="Helical" evidence="6">
    <location>
        <begin position="37"/>
        <end position="64"/>
    </location>
</feature>
<keyword evidence="5 6" id="KW-0472">Membrane</keyword>